<feature type="region of interest" description="Disordered" evidence="1">
    <location>
        <begin position="206"/>
        <end position="245"/>
    </location>
</feature>
<reference evidence="3" key="1">
    <citation type="submission" date="2020-06" db="EMBL/GenBank/DDBJ databases">
        <authorList>
            <consortium name="Plant Systems Biology data submission"/>
        </authorList>
    </citation>
    <scope>NUCLEOTIDE SEQUENCE</scope>
    <source>
        <strain evidence="3">D6</strain>
    </source>
</reference>
<feature type="domain" description="Helicase-associated" evidence="2">
    <location>
        <begin position="133"/>
        <end position="200"/>
    </location>
</feature>
<feature type="domain" description="Helicase-associated" evidence="2">
    <location>
        <begin position="58"/>
        <end position="124"/>
    </location>
</feature>
<dbReference type="Gene3D" id="6.10.140.530">
    <property type="match status" value="2"/>
</dbReference>
<feature type="compositionally biased region" description="Low complexity" evidence="1">
    <location>
        <begin position="305"/>
        <end position="316"/>
    </location>
</feature>
<dbReference type="Pfam" id="PF03457">
    <property type="entry name" value="HA"/>
    <property type="match status" value="2"/>
</dbReference>
<accession>A0A9N8E8I9</accession>
<feature type="compositionally biased region" description="Low complexity" evidence="1">
    <location>
        <begin position="703"/>
        <end position="731"/>
    </location>
</feature>
<dbReference type="PANTHER" id="PTHR33418">
    <property type="entry name" value="HELICASE-ASSOCIATED"/>
    <property type="match status" value="1"/>
</dbReference>
<feature type="region of interest" description="Disordered" evidence="1">
    <location>
        <begin position="329"/>
        <end position="366"/>
    </location>
</feature>
<evidence type="ECO:0000313" key="4">
    <source>
        <dbReference type="Proteomes" id="UP001153069"/>
    </source>
</evidence>
<feature type="compositionally biased region" description="Polar residues" evidence="1">
    <location>
        <begin position="221"/>
        <end position="243"/>
    </location>
</feature>
<dbReference type="AlphaFoldDB" id="A0A9N8E8I9"/>
<evidence type="ECO:0000256" key="1">
    <source>
        <dbReference type="SAM" id="MobiDB-lite"/>
    </source>
</evidence>
<name>A0A9N8E8I9_9STRA</name>
<feature type="compositionally biased region" description="Polar residues" evidence="1">
    <location>
        <begin position="283"/>
        <end position="299"/>
    </location>
</feature>
<feature type="compositionally biased region" description="Polar residues" evidence="1">
    <location>
        <begin position="532"/>
        <end position="569"/>
    </location>
</feature>
<dbReference type="EMBL" id="CAICTM010000663">
    <property type="protein sequence ID" value="CAB9514606.1"/>
    <property type="molecule type" value="Genomic_DNA"/>
</dbReference>
<keyword evidence="3" id="KW-0378">Hydrolase</keyword>
<keyword evidence="3" id="KW-0067">ATP-binding</keyword>
<proteinExistence type="predicted"/>
<feature type="compositionally biased region" description="Gly residues" evidence="1">
    <location>
        <begin position="36"/>
        <end position="53"/>
    </location>
</feature>
<dbReference type="InterPro" id="IPR005114">
    <property type="entry name" value="Helicase_assoc"/>
</dbReference>
<feature type="compositionally biased region" description="Low complexity" evidence="1">
    <location>
        <begin position="330"/>
        <end position="344"/>
    </location>
</feature>
<feature type="compositionally biased region" description="Low complexity" evidence="1">
    <location>
        <begin position="357"/>
        <end position="366"/>
    </location>
</feature>
<evidence type="ECO:0000313" key="3">
    <source>
        <dbReference type="EMBL" id="CAB9514606.1"/>
    </source>
</evidence>
<keyword evidence="3" id="KW-0547">Nucleotide-binding</keyword>
<feature type="region of interest" description="Disordered" evidence="1">
    <location>
        <begin position="279"/>
        <end position="316"/>
    </location>
</feature>
<feature type="region of interest" description="Disordered" evidence="1">
    <location>
        <begin position="1"/>
        <end position="56"/>
    </location>
</feature>
<feature type="compositionally biased region" description="Polar residues" evidence="1">
    <location>
        <begin position="762"/>
        <end position="773"/>
    </location>
</feature>
<feature type="region of interest" description="Disordered" evidence="1">
    <location>
        <begin position="703"/>
        <end position="739"/>
    </location>
</feature>
<feature type="region of interest" description="Disordered" evidence="1">
    <location>
        <begin position="920"/>
        <end position="978"/>
    </location>
</feature>
<dbReference type="Proteomes" id="UP001153069">
    <property type="component" value="Unassembled WGS sequence"/>
</dbReference>
<dbReference type="GO" id="GO:0004386">
    <property type="term" value="F:helicase activity"/>
    <property type="evidence" value="ECO:0007669"/>
    <property type="project" value="UniProtKB-KW"/>
</dbReference>
<evidence type="ECO:0000259" key="2">
    <source>
        <dbReference type="Pfam" id="PF03457"/>
    </source>
</evidence>
<feature type="region of interest" description="Disordered" evidence="1">
    <location>
        <begin position="527"/>
        <end position="579"/>
    </location>
</feature>
<keyword evidence="3" id="KW-0347">Helicase</keyword>
<feature type="compositionally biased region" description="Basic and acidic residues" evidence="1">
    <location>
        <begin position="1"/>
        <end position="16"/>
    </location>
</feature>
<feature type="compositionally biased region" description="Polar residues" evidence="1">
    <location>
        <begin position="781"/>
        <end position="797"/>
    </location>
</feature>
<feature type="compositionally biased region" description="Basic and acidic residues" evidence="1">
    <location>
        <begin position="952"/>
        <end position="966"/>
    </location>
</feature>
<comment type="caution">
    <text evidence="3">The sequence shown here is derived from an EMBL/GenBank/DDBJ whole genome shotgun (WGS) entry which is preliminary data.</text>
</comment>
<protein>
    <submittedName>
        <fullName evidence="3">Helicase</fullName>
    </submittedName>
</protein>
<gene>
    <name evidence="3" type="ORF">SEMRO_664_G183610.1</name>
</gene>
<dbReference type="PANTHER" id="PTHR33418:SF1">
    <property type="entry name" value="HELICASE-ASSOCIATED DOMAIN-CONTAINING PROTEIN"/>
    <property type="match status" value="1"/>
</dbReference>
<feature type="compositionally biased region" description="Low complexity" evidence="1">
    <location>
        <begin position="920"/>
        <end position="932"/>
    </location>
</feature>
<sequence>MGGDKPSKKGKDERGMNRRNQGENTSSRQENQEDAGLGGQGQGGGRGRGGGRTGVCRQPWEESFRRLLEFQRRFGHCRVPNRYAEDKALGSWVSTQRNNRRHLNDGRLSALARERIRRLDSIGFSWGGRDDADLDWEDRFQEMLRYMRQHDTTEVPTNHAEHQRLGRWVTAQRQEYKQFERGNKSKLNDDKVQRLDASGFKWVVQRGRKSTRKSAAATRQHVPSSIRESPPAQQDWPSNQPNGELQVLSAPSQAAEAAAYAPTELERSQEAGALGSEGLAGSTFQAGQGQSFGQKSQPSEGGLTAARAPASSGPSANTWEQIVARELNHSSGSPSVGGQQQTPQDLQSVAAAVKQPTTSASTSAATGHHAYITAELVAFLDENPATASKLWEVLIRQVNASNESSSSGLTVNQNTSTAHISAFLNQCQLQGLMAQLANASSESSTSASAGNQSIDIAQLFEAWNQPPNLDPRATLRLLNEALSNYATVSAITGLFPILNELANRPPASGQGELSGLQSNQLLLNPSAAMQPDDSTQQAALGPSLNDNNMLPAQGESWSNGERTAETPSQPAAPAHPQNRQTNDLSAVLAVLAEANIDVTSLVQSLYTENTVGVAAASPAPNIRQNEFPPSAFAYPQQQQQSALYTENTVGVAAASPAPNIRQNEFPPSAFAYPQQQQQQQSATQSTGELFSVQRILPNLQSFSNFGSSNTSTGSPVPAPGVSVGGPSSHGPLTNSTESNLSDQSAIISLLREALQENGAMQLPNSTSGTTAETNVPIHPPTSAQTQDQASGTTLASPATTGIGDLQNVIQALIASWEWGQISDDQVVQAFAALLLPNSAVHGELTSASSALVFQADAFRQMIPTQDPNQGAQMRESPRGVLEAALTTLLQSLALQPTQGRPPEPAPSFAAAPPVAAAAAAAPAANSEELSPAMMRLLQSFEGAVPQQQQPRDPNEGTFREEDDRKPAAKPSAKRTRRK</sequence>
<keyword evidence="4" id="KW-1185">Reference proteome</keyword>
<feature type="compositionally biased region" description="Polar residues" evidence="1">
    <location>
        <begin position="18"/>
        <end position="29"/>
    </location>
</feature>
<feature type="region of interest" description="Disordered" evidence="1">
    <location>
        <begin position="760"/>
        <end position="797"/>
    </location>
</feature>
<organism evidence="3 4">
    <name type="scientific">Seminavis robusta</name>
    <dbReference type="NCBI Taxonomy" id="568900"/>
    <lineage>
        <taxon>Eukaryota</taxon>
        <taxon>Sar</taxon>
        <taxon>Stramenopiles</taxon>
        <taxon>Ochrophyta</taxon>
        <taxon>Bacillariophyta</taxon>
        <taxon>Bacillariophyceae</taxon>
        <taxon>Bacillariophycidae</taxon>
        <taxon>Naviculales</taxon>
        <taxon>Naviculaceae</taxon>
        <taxon>Seminavis</taxon>
    </lineage>
</organism>